<comment type="caution">
    <text evidence="2">The sequence shown here is derived from an EMBL/GenBank/DDBJ whole genome shotgun (WGS) entry which is preliminary data.</text>
</comment>
<accession>A0ABR7AYJ8</accession>
<dbReference type="InterPro" id="IPR024230">
    <property type="entry name" value="GspL_cyto_dom"/>
</dbReference>
<proteinExistence type="predicted"/>
<evidence type="ECO:0000313" key="3">
    <source>
        <dbReference type="Proteomes" id="UP000651852"/>
    </source>
</evidence>
<keyword evidence="3" id="KW-1185">Reference proteome</keyword>
<gene>
    <name evidence="2" type="ORF">H8S59_06545</name>
</gene>
<organism evidence="2 3">
    <name type="scientific">Pseudomonas folii</name>
    <dbReference type="NCBI Taxonomy" id="2762593"/>
    <lineage>
        <taxon>Bacteria</taxon>
        <taxon>Pseudomonadati</taxon>
        <taxon>Pseudomonadota</taxon>
        <taxon>Gammaproteobacteria</taxon>
        <taxon>Pseudomonadales</taxon>
        <taxon>Pseudomonadaceae</taxon>
        <taxon>Pseudomonas</taxon>
    </lineage>
</organism>
<protein>
    <submittedName>
        <fullName evidence="2">Type II secretion system protein GspL</fullName>
    </submittedName>
</protein>
<reference evidence="2 3" key="1">
    <citation type="submission" date="2020-08" db="EMBL/GenBank/DDBJ databases">
        <title>Putative novel bacterial strains isolated from necrotic wheat leaf tissues caused by Xanthomonas translucens.</title>
        <authorList>
            <person name="Tambong J.T."/>
        </authorList>
    </citation>
    <scope>NUCLEOTIDE SEQUENCE [LARGE SCALE GENOMIC DNA]</scope>
    <source>
        <strain evidence="2 3">DOAB 1069</strain>
    </source>
</reference>
<dbReference type="Pfam" id="PF05134">
    <property type="entry name" value="T2SSL"/>
    <property type="match status" value="1"/>
</dbReference>
<dbReference type="Gene3D" id="3.30.420.380">
    <property type="match status" value="1"/>
</dbReference>
<evidence type="ECO:0000313" key="2">
    <source>
        <dbReference type="EMBL" id="MBC3949420.1"/>
    </source>
</evidence>
<name>A0ABR7AYJ8_9PSED</name>
<feature type="domain" description="GspL cytoplasmic actin-ATPase-like" evidence="1">
    <location>
        <begin position="55"/>
        <end position="155"/>
    </location>
</feature>
<dbReference type="SUPFAM" id="SSF53067">
    <property type="entry name" value="Actin-like ATPase domain"/>
    <property type="match status" value="1"/>
</dbReference>
<dbReference type="RefSeq" id="WP_187520880.1">
    <property type="nucleotide sequence ID" value="NZ_JACONW010000019.1"/>
</dbReference>
<dbReference type="Proteomes" id="UP000651852">
    <property type="component" value="Unassembled WGS sequence"/>
</dbReference>
<sequence length="378" mass="42413">MIRSAAMLDRWRADRSAARQWLLVRPALDASAPLQWRRLPGTESGNWPAPAHSAQESVALIIPAEHCSHFQVSAPPGLKPHEWPQLLEESLQQPADQLQVSCLSRVDGHLELLVVERVLVERWLAECDALGLSPSHLWAEMQLLPAPEPDQSLRWARADDSCLKRTDANGVQRWLRWPDVLGELPEGWKPVDHEISGSWPSQWASLDRLPNLLSGVGRRKMNATRRTLPFSQTQRLLMAACVLLSLCWGTLAVGQLWQQVPVWKAQVEAVTGPVANARQAERLLARMHADQLDWRTRQQQMVELEKAVGRWLDTQQGWGVSGSYFDGQNWRVVLHGSKTGSATDHWQAIAQTAGAKVRVEPDAKTSLLTLHFNLDGQP</sequence>
<dbReference type="EMBL" id="JACONW010000019">
    <property type="protein sequence ID" value="MBC3949420.1"/>
    <property type="molecule type" value="Genomic_DNA"/>
</dbReference>
<evidence type="ECO:0000259" key="1">
    <source>
        <dbReference type="Pfam" id="PF05134"/>
    </source>
</evidence>
<dbReference type="InterPro" id="IPR043129">
    <property type="entry name" value="ATPase_NBD"/>
</dbReference>